<evidence type="ECO:0000313" key="5">
    <source>
        <dbReference type="EMBL" id="KAF2656414.1"/>
    </source>
</evidence>
<feature type="chain" id="PRO_5025337061" description="Cerato-platanin" evidence="4">
    <location>
        <begin position="18"/>
        <end position="213"/>
    </location>
</feature>
<dbReference type="GO" id="GO:0005576">
    <property type="term" value="C:extracellular region"/>
    <property type="evidence" value="ECO:0007669"/>
    <property type="project" value="UniProtKB-SubCell"/>
</dbReference>
<dbReference type="OrthoDB" id="5370830at2759"/>
<name>A0A6A6TCS3_9PLEO</name>
<reference evidence="5" key="1">
    <citation type="journal article" date="2020" name="Stud. Mycol.">
        <title>101 Dothideomycetes genomes: a test case for predicting lifestyles and emergence of pathogens.</title>
        <authorList>
            <person name="Haridas S."/>
            <person name="Albert R."/>
            <person name="Binder M."/>
            <person name="Bloem J."/>
            <person name="Labutti K."/>
            <person name="Salamov A."/>
            <person name="Andreopoulos B."/>
            <person name="Baker S."/>
            <person name="Barry K."/>
            <person name="Bills G."/>
            <person name="Bluhm B."/>
            <person name="Cannon C."/>
            <person name="Castanera R."/>
            <person name="Culley D."/>
            <person name="Daum C."/>
            <person name="Ezra D."/>
            <person name="Gonzalez J."/>
            <person name="Henrissat B."/>
            <person name="Kuo A."/>
            <person name="Liang C."/>
            <person name="Lipzen A."/>
            <person name="Lutzoni F."/>
            <person name="Magnuson J."/>
            <person name="Mondo S."/>
            <person name="Nolan M."/>
            <person name="Ohm R."/>
            <person name="Pangilinan J."/>
            <person name="Park H.-J."/>
            <person name="Ramirez L."/>
            <person name="Alfaro M."/>
            <person name="Sun H."/>
            <person name="Tritt A."/>
            <person name="Yoshinaga Y."/>
            <person name="Zwiers L.-H."/>
            <person name="Turgeon B."/>
            <person name="Goodwin S."/>
            <person name="Spatafora J."/>
            <person name="Crous P."/>
            <person name="Grigoriev I."/>
        </authorList>
    </citation>
    <scope>NUCLEOTIDE SEQUENCE</scope>
    <source>
        <strain evidence="5">CBS 122681</strain>
    </source>
</reference>
<dbReference type="Proteomes" id="UP000799324">
    <property type="component" value="Unassembled WGS sequence"/>
</dbReference>
<dbReference type="PANTHER" id="PTHR38850">
    <property type="entry name" value="CERATO-PLATANIN"/>
    <property type="match status" value="1"/>
</dbReference>
<organism evidence="5 6">
    <name type="scientific">Lophiostoma macrostomum CBS 122681</name>
    <dbReference type="NCBI Taxonomy" id="1314788"/>
    <lineage>
        <taxon>Eukaryota</taxon>
        <taxon>Fungi</taxon>
        <taxon>Dikarya</taxon>
        <taxon>Ascomycota</taxon>
        <taxon>Pezizomycotina</taxon>
        <taxon>Dothideomycetes</taxon>
        <taxon>Pleosporomycetidae</taxon>
        <taxon>Pleosporales</taxon>
        <taxon>Lophiostomataceae</taxon>
        <taxon>Lophiostoma</taxon>
    </lineage>
</organism>
<feature type="signal peptide" evidence="4">
    <location>
        <begin position="1"/>
        <end position="17"/>
    </location>
</feature>
<keyword evidence="6" id="KW-1185">Reference proteome</keyword>
<dbReference type="Gene3D" id="2.40.40.10">
    <property type="entry name" value="RlpA-like domain"/>
    <property type="match status" value="1"/>
</dbReference>
<dbReference type="InterPro" id="IPR010829">
    <property type="entry name" value="Cerato-platanin"/>
</dbReference>
<proteinExistence type="inferred from homology"/>
<protein>
    <recommendedName>
        <fullName evidence="7">Cerato-platanin</fullName>
    </recommendedName>
</protein>
<evidence type="ECO:0000313" key="6">
    <source>
        <dbReference type="Proteomes" id="UP000799324"/>
    </source>
</evidence>
<gene>
    <name evidence="5" type="ORF">K491DRAFT_691963</name>
</gene>
<sequence>MLSAITTILGFAAAVSAGTGISITPHDAYSSSVGVLGCKINTNRVAYWPMFPSCDGMCVKVSANGRSVNLLQIDSSGGAYDISYDAWNYLNVGASATEDPTEGGGFDAEYESVDMSECADLINTPDGKLPLMAANSIGFYVGCGADTWVGQNSGLWNIQNCDCTLGFNEQCTLDLAVSNQPSCAHMLGAQNPLSGLAVTNIVYGTGAEVTASQ</sequence>
<evidence type="ECO:0008006" key="7">
    <source>
        <dbReference type="Google" id="ProtNLM"/>
    </source>
</evidence>
<evidence type="ECO:0000256" key="2">
    <source>
        <dbReference type="ARBA" id="ARBA00010421"/>
    </source>
</evidence>
<dbReference type="Pfam" id="PF07249">
    <property type="entry name" value="Cerato-platanin"/>
    <property type="match status" value="1"/>
</dbReference>
<accession>A0A6A6TCS3</accession>
<dbReference type="InterPro" id="IPR036908">
    <property type="entry name" value="RlpA-like_sf"/>
</dbReference>
<comment type="subcellular location">
    <subcellularLocation>
        <location evidence="1">Secreted</location>
    </subcellularLocation>
</comment>
<evidence type="ECO:0000256" key="1">
    <source>
        <dbReference type="ARBA" id="ARBA00004613"/>
    </source>
</evidence>
<comment type="similarity">
    <text evidence="2">Belongs to the cerato-platanin family.</text>
</comment>
<dbReference type="EMBL" id="MU004336">
    <property type="protein sequence ID" value="KAF2656414.1"/>
    <property type="molecule type" value="Genomic_DNA"/>
</dbReference>
<keyword evidence="3" id="KW-0964">Secreted</keyword>
<keyword evidence="4" id="KW-0732">Signal</keyword>
<dbReference type="PANTHER" id="PTHR38850:SF2">
    <property type="entry name" value="CERATO-PLATANIN"/>
    <property type="match status" value="1"/>
</dbReference>
<evidence type="ECO:0000256" key="3">
    <source>
        <dbReference type="ARBA" id="ARBA00022525"/>
    </source>
</evidence>
<dbReference type="AlphaFoldDB" id="A0A6A6TCS3"/>
<evidence type="ECO:0000256" key="4">
    <source>
        <dbReference type="SAM" id="SignalP"/>
    </source>
</evidence>